<dbReference type="InterPro" id="IPR011856">
    <property type="entry name" value="tRNA_endonuc-like_dom_sf"/>
</dbReference>
<reference evidence="1 2" key="1">
    <citation type="submission" date="2018-06" db="EMBL/GenBank/DDBJ databases">
        <title>Comparative genomics of Brasilonema spp. strains.</title>
        <authorList>
            <person name="Alvarenga D.O."/>
            <person name="Fiore M.F."/>
            <person name="Varani A.M."/>
        </authorList>
    </citation>
    <scope>NUCLEOTIDE SEQUENCE [LARGE SCALE GENOMIC DNA]</scope>
    <source>
        <strain evidence="1 2">SPC951</strain>
    </source>
</reference>
<gene>
    <name evidence="1" type="ORF">DP116_17590</name>
</gene>
<dbReference type="InterPro" id="IPR011335">
    <property type="entry name" value="Restrct_endonuc-II-like"/>
</dbReference>
<dbReference type="Gene3D" id="3.40.1350.10">
    <property type="match status" value="1"/>
</dbReference>
<evidence type="ECO:0000313" key="1">
    <source>
        <dbReference type="EMBL" id="NMG21162.1"/>
    </source>
</evidence>
<keyword evidence="2" id="KW-1185">Reference proteome</keyword>
<evidence type="ECO:0008006" key="3">
    <source>
        <dbReference type="Google" id="ProtNLM"/>
    </source>
</evidence>
<dbReference type="Proteomes" id="UP000718564">
    <property type="component" value="Unassembled WGS sequence"/>
</dbReference>
<dbReference type="Pfam" id="PF08814">
    <property type="entry name" value="XisH"/>
    <property type="match status" value="1"/>
</dbReference>
<protein>
    <recommendedName>
        <fullName evidence="3">FdxN element excision controlling factor protein</fullName>
    </recommendedName>
</protein>
<accession>A0ABX1P9P5</accession>
<comment type="caution">
    <text evidence="1">The sequence shown here is derived from an EMBL/GenBank/DDBJ whole genome shotgun (WGS) entry which is preliminary data.</text>
</comment>
<dbReference type="EMBL" id="QMEB01000142">
    <property type="protein sequence ID" value="NMG21162.1"/>
    <property type="molecule type" value="Genomic_DNA"/>
</dbReference>
<name>A0ABX1P9P5_9CYAN</name>
<sequence length="57" mass="6800">MEGVKIIIGDRLLYLAVPNNVYEQFFATSFIQSLVEQHQLYLLIYDIDQEVIKRWQP</sequence>
<proteinExistence type="predicted"/>
<dbReference type="SUPFAM" id="SSF52980">
    <property type="entry name" value="Restriction endonuclease-like"/>
    <property type="match status" value="1"/>
</dbReference>
<organism evidence="1 2">
    <name type="scientific">Brasilonema bromeliae SPC951</name>
    <dbReference type="NCBI Taxonomy" id="385972"/>
    <lineage>
        <taxon>Bacteria</taxon>
        <taxon>Bacillati</taxon>
        <taxon>Cyanobacteriota</taxon>
        <taxon>Cyanophyceae</taxon>
        <taxon>Nostocales</taxon>
        <taxon>Scytonemataceae</taxon>
        <taxon>Brasilonema</taxon>
        <taxon>Bromeliae group (in: Brasilonema)</taxon>
    </lineage>
</organism>
<dbReference type="InterPro" id="IPR014919">
    <property type="entry name" value="XisH"/>
</dbReference>
<evidence type="ECO:0000313" key="2">
    <source>
        <dbReference type="Proteomes" id="UP000718564"/>
    </source>
</evidence>